<evidence type="ECO:0000256" key="1">
    <source>
        <dbReference type="SAM" id="Coils"/>
    </source>
</evidence>
<dbReference type="EMBL" id="JACEIK010000067">
    <property type="protein sequence ID" value="MCD7448562.1"/>
    <property type="molecule type" value="Genomic_DNA"/>
</dbReference>
<proteinExistence type="predicted"/>
<protein>
    <submittedName>
        <fullName evidence="2">Uncharacterized protein</fullName>
    </submittedName>
</protein>
<keyword evidence="1" id="KW-0175">Coiled coil</keyword>
<dbReference type="Proteomes" id="UP000823775">
    <property type="component" value="Unassembled WGS sequence"/>
</dbReference>
<comment type="caution">
    <text evidence="2">The sequence shown here is derived from an EMBL/GenBank/DDBJ whole genome shotgun (WGS) entry which is preliminary data.</text>
</comment>
<evidence type="ECO:0000313" key="3">
    <source>
        <dbReference type="Proteomes" id="UP000823775"/>
    </source>
</evidence>
<accession>A0ABS8RP87</accession>
<organism evidence="2 3">
    <name type="scientific">Datura stramonium</name>
    <name type="common">Jimsonweed</name>
    <name type="synonym">Common thornapple</name>
    <dbReference type="NCBI Taxonomy" id="4076"/>
    <lineage>
        <taxon>Eukaryota</taxon>
        <taxon>Viridiplantae</taxon>
        <taxon>Streptophyta</taxon>
        <taxon>Embryophyta</taxon>
        <taxon>Tracheophyta</taxon>
        <taxon>Spermatophyta</taxon>
        <taxon>Magnoliopsida</taxon>
        <taxon>eudicotyledons</taxon>
        <taxon>Gunneridae</taxon>
        <taxon>Pentapetalae</taxon>
        <taxon>asterids</taxon>
        <taxon>lamiids</taxon>
        <taxon>Solanales</taxon>
        <taxon>Solanaceae</taxon>
        <taxon>Solanoideae</taxon>
        <taxon>Datureae</taxon>
        <taxon>Datura</taxon>
    </lineage>
</organism>
<gene>
    <name evidence="2" type="ORF">HAX54_044166</name>
</gene>
<evidence type="ECO:0000313" key="2">
    <source>
        <dbReference type="EMBL" id="MCD7448562.1"/>
    </source>
</evidence>
<sequence>MEFITTSENSNTHAYTRLDFLARSCTPGLAINSIGIKVEGIEKQNESVLSKMAELEKDKEAAFSKVAALEKEKRAALSKIDELEKEKKCTANKVALLEREGEAAFSKIAVLEKEKQAASSKIEELEKEKEDAARKIAFLKKELSTKKEKFGKYKNGQLRKEGVLRTKFEDFKRHTAECKIEKEVAMSKIAMLEKELETKEVRTYKQAIRALKEIQVEDKEPRENMKELTITMQKLTKERNYWETLAKQLKGKESKTAELVEARKEYLRERKQCGSVGPNHCKIPVYWPVALPPFVCESKVLLFACLLDAFVYSVQNIEVLSDLCSGDMGIGIKNLVSLIVILFALHANRNSRVKLLRKKRQNGVLFGRQLWKTPNGIHSELSPYMGKFKQYVSESFLLSMLLGLFKNIAGCMLDPPKSMHFWRI</sequence>
<name>A0ABS8RP87_DATST</name>
<dbReference type="SUPFAM" id="SSF57997">
    <property type="entry name" value="Tropomyosin"/>
    <property type="match status" value="1"/>
</dbReference>
<feature type="coiled-coil region" evidence="1">
    <location>
        <begin position="38"/>
        <end position="149"/>
    </location>
</feature>
<reference evidence="2 3" key="1">
    <citation type="journal article" date="2021" name="BMC Genomics">
        <title>Datura genome reveals duplications of psychoactive alkaloid biosynthetic genes and high mutation rate following tissue culture.</title>
        <authorList>
            <person name="Rajewski A."/>
            <person name="Carter-House D."/>
            <person name="Stajich J."/>
            <person name="Litt A."/>
        </authorList>
    </citation>
    <scope>NUCLEOTIDE SEQUENCE [LARGE SCALE GENOMIC DNA]</scope>
    <source>
        <strain evidence="2">AR-01</strain>
    </source>
</reference>
<keyword evidence="3" id="KW-1185">Reference proteome</keyword>